<evidence type="ECO:0000313" key="3">
    <source>
        <dbReference type="EMBL" id="KAF2108316.1"/>
    </source>
</evidence>
<dbReference type="EMBL" id="ML977348">
    <property type="protein sequence ID" value="KAF2108316.1"/>
    <property type="molecule type" value="Genomic_DNA"/>
</dbReference>
<proteinExistence type="predicted"/>
<feature type="transmembrane region" description="Helical" evidence="1">
    <location>
        <begin position="66"/>
        <end position="88"/>
    </location>
</feature>
<dbReference type="Proteomes" id="UP000799770">
    <property type="component" value="Unassembled WGS sequence"/>
</dbReference>
<evidence type="ECO:0000256" key="1">
    <source>
        <dbReference type="SAM" id="Phobius"/>
    </source>
</evidence>
<feature type="transmembrane region" description="Helical" evidence="1">
    <location>
        <begin position="138"/>
        <end position="159"/>
    </location>
</feature>
<feature type="domain" description="CWH43-like N-terminal" evidence="2">
    <location>
        <begin position="14"/>
        <end position="223"/>
    </location>
</feature>
<feature type="transmembrane region" description="Helical" evidence="1">
    <location>
        <begin position="206"/>
        <end position="228"/>
    </location>
</feature>
<dbReference type="InterPro" id="IPR019402">
    <property type="entry name" value="CWH43_N"/>
</dbReference>
<feature type="transmembrane region" description="Helical" evidence="1">
    <location>
        <begin position="171"/>
        <end position="194"/>
    </location>
</feature>
<reference evidence="3" key="1">
    <citation type="journal article" date="2020" name="Stud. Mycol.">
        <title>101 Dothideomycetes genomes: a test case for predicting lifestyles and emergence of pathogens.</title>
        <authorList>
            <person name="Haridas S."/>
            <person name="Albert R."/>
            <person name="Binder M."/>
            <person name="Bloem J."/>
            <person name="Labutti K."/>
            <person name="Salamov A."/>
            <person name="Andreopoulos B."/>
            <person name="Baker S."/>
            <person name="Barry K."/>
            <person name="Bills G."/>
            <person name="Bluhm B."/>
            <person name="Cannon C."/>
            <person name="Castanera R."/>
            <person name="Culley D."/>
            <person name="Daum C."/>
            <person name="Ezra D."/>
            <person name="Gonzalez J."/>
            <person name="Henrissat B."/>
            <person name="Kuo A."/>
            <person name="Liang C."/>
            <person name="Lipzen A."/>
            <person name="Lutzoni F."/>
            <person name="Magnuson J."/>
            <person name="Mondo S."/>
            <person name="Nolan M."/>
            <person name="Ohm R."/>
            <person name="Pangilinan J."/>
            <person name="Park H.-J."/>
            <person name="Ramirez L."/>
            <person name="Alfaro M."/>
            <person name="Sun H."/>
            <person name="Tritt A."/>
            <person name="Yoshinaga Y."/>
            <person name="Zwiers L.-H."/>
            <person name="Turgeon B."/>
            <person name="Goodwin S."/>
            <person name="Spatafora J."/>
            <person name="Crous P."/>
            <person name="Grigoriev I."/>
        </authorList>
    </citation>
    <scope>NUCLEOTIDE SEQUENCE</scope>
    <source>
        <strain evidence="3">CBS 627.86</strain>
    </source>
</reference>
<protein>
    <submittedName>
        <fullName evidence="3">Frag1/DRAM/Sfk1</fullName>
    </submittedName>
</protein>
<accession>A0A6A5YMF2</accession>
<keyword evidence="1" id="KW-0472">Membrane</keyword>
<dbReference type="Pfam" id="PF10277">
    <property type="entry name" value="Frag1"/>
    <property type="match status" value="1"/>
</dbReference>
<name>A0A6A5YMF2_9PLEO</name>
<keyword evidence="4" id="KW-1185">Reference proteome</keyword>
<dbReference type="OrthoDB" id="10032492at2759"/>
<keyword evidence="1" id="KW-0812">Transmembrane</keyword>
<dbReference type="AlphaFoldDB" id="A0A6A5YMF2"/>
<evidence type="ECO:0000259" key="2">
    <source>
        <dbReference type="Pfam" id="PF10277"/>
    </source>
</evidence>
<evidence type="ECO:0000313" key="4">
    <source>
        <dbReference type="Proteomes" id="UP000799770"/>
    </source>
</evidence>
<sequence length="244" mass="27461">MAFFQIPFVPLNRLWVFPALAGTAWFITLAGLLLTWIARGTPRYPGQQNPYVAFISDIAAFQLKPFFLTGSVITAFAFIGTLISVHFARYDHRMYGIDDVKWKKTLSAVAMIAGVIAGLGLLLLAIMDTYRFHEEHAVLLLVCFVGLASSMVLTSVVYFDQVWRASPFRRLRLYCTVSLVTVALDVCLGATFYGVMQTEYWRVSGILEWIMAFTGSVYLWAFIGFVSVPEEGVDEAERRALLRQ</sequence>
<feature type="transmembrane region" description="Helical" evidence="1">
    <location>
        <begin position="108"/>
        <end position="126"/>
    </location>
</feature>
<organism evidence="3 4">
    <name type="scientific">Lophiotrema nucula</name>
    <dbReference type="NCBI Taxonomy" id="690887"/>
    <lineage>
        <taxon>Eukaryota</taxon>
        <taxon>Fungi</taxon>
        <taxon>Dikarya</taxon>
        <taxon>Ascomycota</taxon>
        <taxon>Pezizomycotina</taxon>
        <taxon>Dothideomycetes</taxon>
        <taxon>Pleosporomycetidae</taxon>
        <taxon>Pleosporales</taxon>
        <taxon>Lophiotremataceae</taxon>
        <taxon>Lophiotrema</taxon>
    </lineage>
</organism>
<gene>
    <name evidence="3" type="ORF">BDV96DRAFT_587582</name>
</gene>
<keyword evidence="1" id="KW-1133">Transmembrane helix</keyword>
<feature type="transmembrane region" description="Helical" evidence="1">
    <location>
        <begin position="15"/>
        <end position="38"/>
    </location>
</feature>